<dbReference type="RefSeq" id="WP_072715433.1">
    <property type="nucleotide sequence ID" value="NZ_FRAU01000004.1"/>
</dbReference>
<dbReference type="PANTHER" id="PTHR32024:SF1">
    <property type="entry name" value="KTR SYSTEM POTASSIUM UPTAKE PROTEIN B"/>
    <property type="match status" value="1"/>
</dbReference>
<feature type="transmembrane region" description="Helical" evidence="10">
    <location>
        <begin position="209"/>
        <end position="232"/>
    </location>
</feature>
<keyword evidence="5 10" id="KW-0812">Transmembrane</keyword>
<dbReference type="AlphaFoldDB" id="A0A1M6TYT8"/>
<keyword evidence="2" id="KW-0813">Transport</keyword>
<evidence type="ECO:0000256" key="4">
    <source>
        <dbReference type="ARBA" id="ARBA00022538"/>
    </source>
</evidence>
<feature type="transmembrane region" description="Helical" evidence="10">
    <location>
        <begin position="94"/>
        <end position="118"/>
    </location>
</feature>
<evidence type="ECO:0000256" key="5">
    <source>
        <dbReference type="ARBA" id="ARBA00022692"/>
    </source>
</evidence>
<proteinExistence type="predicted"/>
<feature type="transmembrane region" description="Helical" evidence="10">
    <location>
        <begin position="61"/>
        <end position="82"/>
    </location>
</feature>
<dbReference type="OrthoDB" id="9810952at2"/>
<dbReference type="InterPro" id="IPR004772">
    <property type="entry name" value="TrkH"/>
</dbReference>
<keyword evidence="9 10" id="KW-0472">Membrane</keyword>
<evidence type="ECO:0000256" key="7">
    <source>
        <dbReference type="ARBA" id="ARBA00022989"/>
    </source>
</evidence>
<reference evidence="12" key="1">
    <citation type="submission" date="2016-11" db="EMBL/GenBank/DDBJ databases">
        <authorList>
            <person name="Varghese N."/>
            <person name="Submissions S."/>
        </authorList>
    </citation>
    <scope>NUCLEOTIDE SEQUENCE [LARGE SCALE GENOMIC DNA]</scope>
    <source>
        <strain evidence="12">DSM 22212</strain>
    </source>
</reference>
<dbReference type="PANTHER" id="PTHR32024">
    <property type="entry name" value="TRK SYSTEM POTASSIUM UPTAKE PROTEIN TRKG-RELATED"/>
    <property type="match status" value="1"/>
</dbReference>
<dbReference type="NCBIfam" id="TIGR00933">
    <property type="entry name" value="2a38"/>
    <property type="match status" value="1"/>
</dbReference>
<comment type="subcellular location">
    <subcellularLocation>
        <location evidence="1">Cell membrane</location>
        <topology evidence="1">Multi-pass membrane protein</topology>
    </subcellularLocation>
</comment>
<evidence type="ECO:0000313" key="11">
    <source>
        <dbReference type="EMBL" id="SHK62127.1"/>
    </source>
</evidence>
<dbReference type="Proteomes" id="UP000185812">
    <property type="component" value="Unassembled WGS sequence"/>
</dbReference>
<dbReference type="InterPro" id="IPR003445">
    <property type="entry name" value="Cat_transpt"/>
</dbReference>
<dbReference type="GO" id="GO:0015379">
    <property type="term" value="F:potassium:chloride symporter activity"/>
    <property type="evidence" value="ECO:0007669"/>
    <property type="project" value="InterPro"/>
</dbReference>
<dbReference type="STRING" id="633813.SAMN04488087_1593"/>
<keyword evidence="3" id="KW-1003">Cell membrane</keyword>
<evidence type="ECO:0000256" key="3">
    <source>
        <dbReference type="ARBA" id="ARBA00022475"/>
    </source>
</evidence>
<keyword evidence="12" id="KW-1185">Reference proteome</keyword>
<evidence type="ECO:0000256" key="6">
    <source>
        <dbReference type="ARBA" id="ARBA00022958"/>
    </source>
</evidence>
<dbReference type="Pfam" id="PF02386">
    <property type="entry name" value="TrkH"/>
    <property type="match status" value="1"/>
</dbReference>
<accession>A0A1M6TYT8</accession>
<evidence type="ECO:0000256" key="8">
    <source>
        <dbReference type="ARBA" id="ARBA00023065"/>
    </source>
</evidence>
<feature type="transmembrane region" description="Helical" evidence="10">
    <location>
        <begin position="149"/>
        <end position="169"/>
    </location>
</feature>
<evidence type="ECO:0000256" key="10">
    <source>
        <dbReference type="SAM" id="Phobius"/>
    </source>
</evidence>
<keyword evidence="8" id="KW-0406">Ion transport</keyword>
<organism evidence="11 12">
    <name type="scientific">Rhodothermus profundi</name>
    <dbReference type="NCBI Taxonomy" id="633813"/>
    <lineage>
        <taxon>Bacteria</taxon>
        <taxon>Pseudomonadati</taxon>
        <taxon>Rhodothermota</taxon>
        <taxon>Rhodothermia</taxon>
        <taxon>Rhodothermales</taxon>
        <taxon>Rhodothermaceae</taxon>
        <taxon>Rhodothermus</taxon>
    </lineage>
</organism>
<evidence type="ECO:0000313" key="12">
    <source>
        <dbReference type="Proteomes" id="UP000185812"/>
    </source>
</evidence>
<feature type="transmembrane region" description="Helical" evidence="10">
    <location>
        <begin position="434"/>
        <end position="456"/>
    </location>
</feature>
<keyword evidence="7 10" id="KW-1133">Transmembrane helix</keyword>
<evidence type="ECO:0000256" key="9">
    <source>
        <dbReference type="ARBA" id="ARBA00023136"/>
    </source>
</evidence>
<protein>
    <submittedName>
        <fullName evidence="11">Trk system potassium uptake protein TrkH</fullName>
    </submittedName>
</protein>
<dbReference type="GO" id="GO:0005886">
    <property type="term" value="C:plasma membrane"/>
    <property type="evidence" value="ECO:0007669"/>
    <property type="project" value="UniProtKB-SubCell"/>
</dbReference>
<evidence type="ECO:0000256" key="2">
    <source>
        <dbReference type="ARBA" id="ARBA00022448"/>
    </source>
</evidence>
<evidence type="ECO:0000256" key="1">
    <source>
        <dbReference type="ARBA" id="ARBA00004651"/>
    </source>
</evidence>
<gene>
    <name evidence="11" type="ORF">SAMN04488087_1593</name>
</gene>
<keyword evidence="4" id="KW-0633">Potassium transport</keyword>
<feature type="transmembrane region" description="Helical" evidence="10">
    <location>
        <begin position="32"/>
        <end position="49"/>
    </location>
</feature>
<name>A0A1M6TYT8_9BACT</name>
<keyword evidence="6" id="KW-0630">Potassium</keyword>
<sequence>MLALKGLIARFPARSVRKPSHERFWRRLSPPQLFVGSFLLLILLGTLGLKTLPGLYTGPSLSWLDALFTATSAVCVTGLIVVDTATYFTVWGQAFLLLLIQLGGLGIITFTTVLIVALGRRLSLRQQALAASVVEAAPHVNYRQLARDVVRFTFLIEGIGALLLYLGFWPELGGREALWPALFHAISAFCNAGFSTFSSSLVEFRANPVVLSVVMLLIVIGGLGFLTLEELYLWRRSIRARRRFRLSLHSRLVLTTTALLLGIGWILFAFFEWKGTLAELPIGARLLNSLFMSVTARTAGFNTIDYGQATEQTSFLTILLMFVGGSPGSTAGGIKTTTLALLVLLAISRMRGQEIPSCWSRSVPHEVVQRAVGLFVVAVAALMLGSFVLTATEIEHGVTAPGSFLKYLFEAYSAFGTVGLSMGVTPSLSTTGRWIIILLMFVGRVGPLTFAAALTLRRHRTPQFRYAYEDVVVG</sequence>
<feature type="transmembrane region" description="Helical" evidence="10">
    <location>
        <begin position="367"/>
        <end position="389"/>
    </location>
</feature>
<dbReference type="EMBL" id="FRAU01000004">
    <property type="protein sequence ID" value="SHK62127.1"/>
    <property type="molecule type" value="Genomic_DNA"/>
</dbReference>
<feature type="transmembrane region" description="Helical" evidence="10">
    <location>
        <begin position="252"/>
        <end position="271"/>
    </location>
</feature>